<dbReference type="Pfam" id="PF08541">
    <property type="entry name" value="ACP_syn_III_C"/>
    <property type="match status" value="1"/>
</dbReference>
<comment type="catalytic activity">
    <reaction evidence="11">
        <text>(2S)-2-methylbutanoyl-CoA + malonyl-[ACP] + H(+) = (4S)-4-methyl-3-oxohexanoyl-[ACP] + CO2 + CoA</text>
        <dbReference type="Rhea" id="RHEA:42276"/>
        <dbReference type="Rhea" id="RHEA-COMP:9623"/>
        <dbReference type="Rhea" id="RHEA-COMP:17148"/>
        <dbReference type="ChEBI" id="CHEBI:15378"/>
        <dbReference type="ChEBI" id="CHEBI:16526"/>
        <dbReference type="ChEBI" id="CHEBI:57287"/>
        <dbReference type="ChEBI" id="CHEBI:78449"/>
        <dbReference type="ChEBI" id="CHEBI:88166"/>
        <dbReference type="ChEBI" id="CHEBI:167462"/>
        <dbReference type="EC" id="2.3.1.300"/>
    </reaction>
    <physiologicalReaction direction="left-to-right" evidence="11">
        <dbReference type="Rhea" id="RHEA:42277"/>
    </physiologicalReaction>
</comment>
<dbReference type="NCBIfam" id="NF006829">
    <property type="entry name" value="PRK09352.1"/>
    <property type="match status" value="1"/>
</dbReference>
<comment type="domain">
    <text evidence="14">The last Arg residue of the ACP-binding site is essential for the weak association between ACP/AcpP and FabH.</text>
</comment>
<dbReference type="InterPro" id="IPR016039">
    <property type="entry name" value="Thiolase-like"/>
</dbReference>
<keyword evidence="18" id="KW-1185">Reference proteome</keyword>
<dbReference type="GO" id="GO:0033818">
    <property type="term" value="F:beta-ketoacyl-acyl-carrier-protein synthase III activity"/>
    <property type="evidence" value="ECO:0007669"/>
    <property type="project" value="UniProtKB-UniRule"/>
</dbReference>
<feature type="active site" evidence="14">
    <location>
        <position position="285"/>
    </location>
</feature>
<dbReference type="HAMAP" id="MF_01815">
    <property type="entry name" value="FabH"/>
    <property type="match status" value="1"/>
</dbReference>
<comment type="subcellular location">
    <subcellularLocation>
        <location evidence="14">Cytoplasm</location>
    </subcellularLocation>
</comment>
<dbReference type="NCBIfam" id="TIGR00747">
    <property type="entry name" value="fabH"/>
    <property type="match status" value="1"/>
</dbReference>
<comment type="subunit">
    <text evidence="14">Homodimer.</text>
</comment>
<dbReference type="Pfam" id="PF08545">
    <property type="entry name" value="ACP_syn_III"/>
    <property type="match status" value="1"/>
</dbReference>
<comment type="catalytic activity">
    <reaction evidence="13">
        <text>3-methylbutanoyl-CoA + malonyl-[ACP] + H(+) = 5-methyl-3-oxohexanoyl-[ACP] + CO2 + CoA</text>
        <dbReference type="Rhea" id="RHEA:42272"/>
        <dbReference type="Rhea" id="RHEA-COMP:9623"/>
        <dbReference type="Rhea" id="RHEA-COMP:9941"/>
        <dbReference type="ChEBI" id="CHEBI:15378"/>
        <dbReference type="ChEBI" id="CHEBI:16526"/>
        <dbReference type="ChEBI" id="CHEBI:57287"/>
        <dbReference type="ChEBI" id="CHEBI:57345"/>
        <dbReference type="ChEBI" id="CHEBI:78449"/>
        <dbReference type="ChEBI" id="CHEBI:78822"/>
        <dbReference type="EC" id="2.3.1.300"/>
    </reaction>
    <physiologicalReaction direction="left-to-right" evidence="13">
        <dbReference type="Rhea" id="RHEA:42273"/>
    </physiologicalReaction>
</comment>
<comment type="catalytic activity">
    <reaction evidence="10">
        <text>malonyl-[ACP] + acetyl-CoA + H(+) = 3-oxobutanoyl-[ACP] + CO2 + CoA</text>
        <dbReference type="Rhea" id="RHEA:12080"/>
        <dbReference type="Rhea" id="RHEA-COMP:9623"/>
        <dbReference type="Rhea" id="RHEA-COMP:9625"/>
        <dbReference type="ChEBI" id="CHEBI:15378"/>
        <dbReference type="ChEBI" id="CHEBI:16526"/>
        <dbReference type="ChEBI" id="CHEBI:57287"/>
        <dbReference type="ChEBI" id="CHEBI:57288"/>
        <dbReference type="ChEBI" id="CHEBI:78449"/>
        <dbReference type="ChEBI" id="CHEBI:78450"/>
        <dbReference type="EC" id="2.3.1.180"/>
    </reaction>
    <physiologicalReaction direction="left-to-right" evidence="10">
        <dbReference type="Rhea" id="RHEA:12081"/>
    </physiologicalReaction>
</comment>
<protein>
    <recommendedName>
        <fullName evidence="14">Beta-ketoacyl-[acyl-carrier-protein] synthase III</fullName>
        <shortName evidence="14">Beta-ketoacyl-ACP synthase III</shortName>
        <shortName evidence="14">KAS III</shortName>
        <ecNumber evidence="14">2.3.1.180</ecNumber>
    </recommendedName>
    <alternativeName>
        <fullName evidence="14">3-oxoacyl-[acyl-carrier-protein] synthase 3</fullName>
    </alternativeName>
    <alternativeName>
        <fullName evidence="14">3-oxoacyl-[acyl-carrier-protein] synthase III</fullName>
    </alternativeName>
</protein>
<keyword evidence="7 14" id="KW-0275">Fatty acid biosynthesis</keyword>
<keyword evidence="3 14" id="KW-0444">Lipid biosynthesis</keyword>
<comment type="function">
    <text evidence="14">Catalyzes the condensation reaction of fatty acid synthesis by the addition to an acyl acceptor of two carbons from malonyl-ACP. Catalyzes the first condensation reaction which initiates fatty acid synthesis and may therefore play a role in governing the total rate of fatty acid production. Possesses both acetoacetyl-ACP synthase and acetyl transacylase activities. Its substrate specificity determines the biosynthesis of branched-chain and/or straight-chain of fatty acids.</text>
</comment>
<accession>A0A223D1U3</accession>
<dbReference type="RefSeq" id="WP_094236942.1">
    <property type="nucleotide sequence ID" value="NZ_CP022657.1"/>
</dbReference>
<name>A0A223D1U3_9BACL</name>
<evidence type="ECO:0000313" key="17">
    <source>
        <dbReference type="EMBL" id="ASS75699.1"/>
    </source>
</evidence>
<reference evidence="17 18" key="1">
    <citation type="journal article" date="2015" name="Int. J. Syst. Evol. Microbiol.">
        <title>Tumebacillus algifaecis sp. nov., isolated from decomposing algal scum.</title>
        <authorList>
            <person name="Wu Y.F."/>
            <person name="Zhang B."/>
            <person name="Xing P."/>
            <person name="Wu Q.L."/>
            <person name="Liu S.J."/>
        </authorList>
    </citation>
    <scope>NUCLEOTIDE SEQUENCE [LARGE SCALE GENOMIC DNA]</scope>
    <source>
        <strain evidence="17 18">THMBR28</strain>
    </source>
</reference>
<dbReference type="InterPro" id="IPR004655">
    <property type="entry name" value="FabH"/>
</dbReference>
<keyword evidence="8 14" id="KW-0511">Multifunctional enzyme</keyword>
<dbReference type="GO" id="GO:0005737">
    <property type="term" value="C:cytoplasm"/>
    <property type="evidence" value="ECO:0007669"/>
    <property type="project" value="UniProtKB-SubCell"/>
</dbReference>
<evidence type="ECO:0000256" key="7">
    <source>
        <dbReference type="ARBA" id="ARBA00023160"/>
    </source>
</evidence>
<evidence type="ECO:0000256" key="14">
    <source>
        <dbReference type="HAMAP-Rule" id="MF_01815"/>
    </source>
</evidence>
<evidence type="ECO:0000259" key="15">
    <source>
        <dbReference type="Pfam" id="PF08541"/>
    </source>
</evidence>
<keyword evidence="5 14" id="KW-0276">Fatty acid metabolism</keyword>
<evidence type="ECO:0000256" key="5">
    <source>
        <dbReference type="ARBA" id="ARBA00022832"/>
    </source>
</evidence>
<dbReference type="InterPro" id="IPR013747">
    <property type="entry name" value="ACP_syn_III_C"/>
</dbReference>
<feature type="active site" evidence="14">
    <location>
        <position position="115"/>
    </location>
</feature>
<dbReference type="CDD" id="cd00830">
    <property type="entry name" value="KAS_III"/>
    <property type="match status" value="1"/>
</dbReference>
<dbReference type="KEGG" id="tab:CIG75_12370"/>
<evidence type="ECO:0000256" key="6">
    <source>
        <dbReference type="ARBA" id="ARBA00023098"/>
    </source>
</evidence>
<evidence type="ECO:0000259" key="16">
    <source>
        <dbReference type="Pfam" id="PF08545"/>
    </source>
</evidence>
<dbReference type="Proteomes" id="UP000214688">
    <property type="component" value="Chromosome"/>
</dbReference>
<evidence type="ECO:0000256" key="9">
    <source>
        <dbReference type="ARBA" id="ARBA00023315"/>
    </source>
</evidence>
<keyword evidence="4 14" id="KW-0808">Transferase</keyword>
<keyword evidence="6 14" id="KW-0443">Lipid metabolism</keyword>
<dbReference type="PANTHER" id="PTHR43091:SF1">
    <property type="entry name" value="BETA-KETOACYL-[ACYL-CARRIER-PROTEIN] SYNTHASE III, CHLOROPLASTIC"/>
    <property type="match status" value="1"/>
</dbReference>
<dbReference type="InterPro" id="IPR013751">
    <property type="entry name" value="ACP_syn_III_N"/>
</dbReference>
<dbReference type="PANTHER" id="PTHR43091">
    <property type="entry name" value="3-OXOACYL-[ACYL-CARRIER-PROTEIN] SYNTHASE"/>
    <property type="match status" value="1"/>
</dbReference>
<dbReference type="EC" id="2.3.1.180" evidence="14"/>
<evidence type="ECO:0000256" key="13">
    <source>
        <dbReference type="ARBA" id="ARBA00052985"/>
    </source>
</evidence>
<evidence type="ECO:0000256" key="1">
    <source>
        <dbReference type="ARBA" id="ARBA00005194"/>
    </source>
</evidence>
<dbReference type="AlphaFoldDB" id="A0A223D1U3"/>
<keyword evidence="14" id="KW-0963">Cytoplasm</keyword>
<dbReference type="GO" id="GO:0006633">
    <property type="term" value="P:fatty acid biosynthetic process"/>
    <property type="evidence" value="ECO:0007669"/>
    <property type="project" value="UniProtKB-UniRule"/>
</dbReference>
<sequence length="328" mass="34824">MSKIPVGILGTGSAVPDQVVTNDDMAKRVDTNDEWIRTRTGIRERRFADEQTASSDLALLAGQRAIEAAGITPEQIDMIICATVTPDMMFPATACLVQDRLGATKAAAFDLSAGCSGFLYGLSCAVPMIETGMHKHVLVIGVETLSRIMDFEDRSTCVLFGDGAGAVVLGPTTEGRGFLSFELGADGSGGNLLKQEAGGSRNPATQETVLARKHFISMAGNEVFKFAVRILGAASEAALKKAGLDKTDIDFLIPHQANTRIIDAAIKRLDLSEEKVYVNLDRYGNMSSASIPVALDEAVRAGKIKEGDTLVLVGFGAGLTWGATVLRW</sequence>
<dbReference type="SUPFAM" id="SSF53901">
    <property type="entry name" value="Thiolase-like"/>
    <property type="match status" value="1"/>
</dbReference>
<comment type="catalytic activity">
    <reaction evidence="12">
        <text>2-methylpropanoyl-CoA + malonyl-[ACP] + H(+) = 4-methyl-3-oxopentanoyl-[ACP] + CO2 + CoA</text>
        <dbReference type="Rhea" id="RHEA:42268"/>
        <dbReference type="Rhea" id="RHEA-COMP:9623"/>
        <dbReference type="Rhea" id="RHEA-COMP:9940"/>
        <dbReference type="ChEBI" id="CHEBI:15378"/>
        <dbReference type="ChEBI" id="CHEBI:16526"/>
        <dbReference type="ChEBI" id="CHEBI:57287"/>
        <dbReference type="ChEBI" id="CHEBI:57338"/>
        <dbReference type="ChEBI" id="CHEBI:78449"/>
        <dbReference type="ChEBI" id="CHEBI:78820"/>
        <dbReference type="EC" id="2.3.1.300"/>
    </reaction>
    <physiologicalReaction direction="left-to-right" evidence="12">
        <dbReference type="Rhea" id="RHEA:42269"/>
    </physiologicalReaction>
</comment>
<evidence type="ECO:0000256" key="11">
    <source>
        <dbReference type="ARBA" id="ARBA00052407"/>
    </source>
</evidence>
<feature type="domain" description="Beta-ketoacyl-[acyl-carrier-protein] synthase III C-terminal" evidence="15">
    <location>
        <begin position="239"/>
        <end position="328"/>
    </location>
</feature>
<proteinExistence type="inferred from homology"/>
<evidence type="ECO:0000256" key="4">
    <source>
        <dbReference type="ARBA" id="ARBA00022679"/>
    </source>
</evidence>
<feature type="active site" evidence="14">
    <location>
        <position position="255"/>
    </location>
</feature>
<organism evidence="17 18">
    <name type="scientific">Tumebacillus algifaecis</name>
    <dbReference type="NCBI Taxonomy" id="1214604"/>
    <lineage>
        <taxon>Bacteria</taxon>
        <taxon>Bacillati</taxon>
        <taxon>Bacillota</taxon>
        <taxon>Bacilli</taxon>
        <taxon>Bacillales</taxon>
        <taxon>Alicyclobacillaceae</taxon>
        <taxon>Tumebacillus</taxon>
    </lineage>
</organism>
<feature type="domain" description="Beta-ketoacyl-[acyl-carrier-protein] synthase III N-terminal" evidence="16">
    <location>
        <begin position="109"/>
        <end position="187"/>
    </location>
</feature>
<keyword evidence="9 14" id="KW-0012">Acyltransferase</keyword>
<comment type="pathway">
    <text evidence="1 14">Lipid metabolism; fatty acid biosynthesis.</text>
</comment>
<gene>
    <name evidence="14" type="primary">fabH</name>
    <name evidence="17" type="ORF">CIG75_12370</name>
</gene>
<dbReference type="OrthoDB" id="9815506at2"/>
<feature type="region of interest" description="ACP-binding" evidence="14">
    <location>
        <begin position="256"/>
        <end position="260"/>
    </location>
</feature>
<evidence type="ECO:0000313" key="18">
    <source>
        <dbReference type="Proteomes" id="UP000214688"/>
    </source>
</evidence>
<comment type="similarity">
    <text evidence="2 14">Belongs to the thiolase-like superfamily. FabH family.</text>
</comment>
<evidence type="ECO:0000256" key="12">
    <source>
        <dbReference type="ARBA" id="ARBA00052467"/>
    </source>
</evidence>
<evidence type="ECO:0000256" key="3">
    <source>
        <dbReference type="ARBA" id="ARBA00022516"/>
    </source>
</evidence>
<dbReference type="GO" id="GO:0004315">
    <property type="term" value="F:3-oxoacyl-[acyl-carrier-protein] synthase activity"/>
    <property type="evidence" value="ECO:0007669"/>
    <property type="project" value="InterPro"/>
</dbReference>
<evidence type="ECO:0000256" key="8">
    <source>
        <dbReference type="ARBA" id="ARBA00023268"/>
    </source>
</evidence>
<dbReference type="UniPathway" id="UPA00094"/>
<dbReference type="EMBL" id="CP022657">
    <property type="protein sequence ID" value="ASS75699.1"/>
    <property type="molecule type" value="Genomic_DNA"/>
</dbReference>
<dbReference type="Gene3D" id="3.40.47.10">
    <property type="match status" value="1"/>
</dbReference>
<dbReference type="FunFam" id="3.40.47.10:FF:000004">
    <property type="entry name" value="3-oxoacyl-[acyl-carrier-protein] synthase 3"/>
    <property type="match status" value="1"/>
</dbReference>
<evidence type="ECO:0000256" key="10">
    <source>
        <dbReference type="ARBA" id="ARBA00051096"/>
    </source>
</evidence>
<evidence type="ECO:0000256" key="2">
    <source>
        <dbReference type="ARBA" id="ARBA00008642"/>
    </source>
</evidence>